<reference evidence="2 3" key="1">
    <citation type="submission" date="2018-02" db="EMBL/GenBank/DDBJ databases">
        <title>The genomes of Aspergillus section Nigri reveals drivers in fungal speciation.</title>
        <authorList>
            <consortium name="DOE Joint Genome Institute"/>
            <person name="Vesth T.C."/>
            <person name="Nybo J."/>
            <person name="Theobald S."/>
            <person name="Brandl J."/>
            <person name="Frisvad J.C."/>
            <person name="Nielsen K.F."/>
            <person name="Lyhne E.K."/>
            <person name="Kogle M.E."/>
            <person name="Kuo A."/>
            <person name="Riley R."/>
            <person name="Clum A."/>
            <person name="Nolan M."/>
            <person name="Lipzen A."/>
            <person name="Salamov A."/>
            <person name="Henrissat B."/>
            <person name="Wiebenga A."/>
            <person name="De vries R.P."/>
            <person name="Grigoriev I.V."/>
            <person name="Mortensen U.H."/>
            <person name="Andersen M.R."/>
            <person name="Baker S.E."/>
        </authorList>
    </citation>
    <scope>NUCLEOTIDE SEQUENCE [LARGE SCALE GENOMIC DNA]</scope>
    <source>
        <strain evidence="2 3">CBS 101889</strain>
    </source>
</reference>
<dbReference type="EMBL" id="KZ824304">
    <property type="protein sequence ID" value="RAL09406.1"/>
    <property type="molecule type" value="Genomic_DNA"/>
</dbReference>
<dbReference type="OrthoDB" id="4474209at2759"/>
<feature type="region of interest" description="Disordered" evidence="1">
    <location>
        <begin position="1"/>
        <end position="28"/>
    </location>
</feature>
<dbReference type="AlphaFoldDB" id="A0A395HP65"/>
<evidence type="ECO:0000313" key="2">
    <source>
        <dbReference type="EMBL" id="RAL09406.1"/>
    </source>
</evidence>
<keyword evidence="3" id="KW-1185">Reference proteome</keyword>
<protein>
    <submittedName>
        <fullName evidence="2">Uncharacterized protein</fullName>
    </submittedName>
</protein>
<name>A0A395HP65_ASPHC</name>
<sequence>MDPVHTTGDKQMTEEVDKTSGYSRYSSGQPEVDVAGMIIEEVLKGELDPDTGAQRIDDLVQVPLIVRSSDATPYRPSEGEQTTGLEAMQRELLSILHDLWEWEIYPAGARIDTEDHEQHNRLVDLMYSMKQLRQRDMTFYGPRLMVWKDFPDMISN</sequence>
<accession>A0A395HP65</accession>
<dbReference type="RefSeq" id="XP_025548560.1">
    <property type="nucleotide sequence ID" value="XM_025696445.1"/>
</dbReference>
<dbReference type="GeneID" id="37200734"/>
<evidence type="ECO:0000256" key="1">
    <source>
        <dbReference type="SAM" id="MobiDB-lite"/>
    </source>
</evidence>
<evidence type="ECO:0000313" key="3">
    <source>
        <dbReference type="Proteomes" id="UP000248961"/>
    </source>
</evidence>
<gene>
    <name evidence="2" type="ORF">BO97DRAFT_416894</name>
</gene>
<dbReference type="Proteomes" id="UP000248961">
    <property type="component" value="Unassembled WGS sequence"/>
</dbReference>
<dbReference type="VEuPathDB" id="FungiDB:BO97DRAFT_416894"/>
<proteinExistence type="predicted"/>
<organism evidence="2 3">
    <name type="scientific">Aspergillus homomorphus (strain CBS 101889)</name>
    <dbReference type="NCBI Taxonomy" id="1450537"/>
    <lineage>
        <taxon>Eukaryota</taxon>
        <taxon>Fungi</taxon>
        <taxon>Dikarya</taxon>
        <taxon>Ascomycota</taxon>
        <taxon>Pezizomycotina</taxon>
        <taxon>Eurotiomycetes</taxon>
        <taxon>Eurotiomycetidae</taxon>
        <taxon>Eurotiales</taxon>
        <taxon>Aspergillaceae</taxon>
        <taxon>Aspergillus</taxon>
        <taxon>Aspergillus subgen. Circumdati</taxon>
    </lineage>
</organism>
<feature type="compositionally biased region" description="Basic and acidic residues" evidence="1">
    <location>
        <begin position="7"/>
        <end position="18"/>
    </location>
</feature>